<dbReference type="FunFam" id="3.40.50.300:FF:000425">
    <property type="entry name" value="Probable ABC transporter, ATP-binding subunit"/>
    <property type="match status" value="1"/>
</dbReference>
<dbReference type="PROSITE" id="PS50893">
    <property type="entry name" value="ABC_TRANSPORTER_2"/>
    <property type="match status" value="1"/>
</dbReference>
<dbReference type="PANTHER" id="PTHR42781">
    <property type="entry name" value="SPERMIDINE/PUTRESCINE IMPORT ATP-BINDING PROTEIN POTA"/>
    <property type="match status" value="1"/>
</dbReference>
<evidence type="ECO:0000256" key="6">
    <source>
        <dbReference type="ARBA" id="ARBA00023004"/>
    </source>
</evidence>
<keyword evidence="1" id="KW-0813">Transport</keyword>
<evidence type="ECO:0000256" key="3">
    <source>
        <dbReference type="ARBA" id="ARBA00022496"/>
    </source>
</evidence>
<dbReference type="InterPro" id="IPR015853">
    <property type="entry name" value="ABC_transpr_FbpC"/>
</dbReference>
<dbReference type="InterPro" id="IPR003593">
    <property type="entry name" value="AAA+_ATPase"/>
</dbReference>
<keyword evidence="4" id="KW-0547">Nucleotide-binding</keyword>
<evidence type="ECO:0000313" key="10">
    <source>
        <dbReference type="EMBL" id="PCJ01870.1"/>
    </source>
</evidence>
<dbReference type="GO" id="GO:0016020">
    <property type="term" value="C:membrane"/>
    <property type="evidence" value="ECO:0007669"/>
    <property type="project" value="InterPro"/>
</dbReference>
<dbReference type="InterPro" id="IPR017871">
    <property type="entry name" value="ABC_transporter-like_CS"/>
</dbReference>
<dbReference type="EMBL" id="NVUS01000006">
    <property type="protein sequence ID" value="PCJ01870.1"/>
    <property type="molecule type" value="Genomic_DNA"/>
</dbReference>
<dbReference type="GO" id="GO:0016887">
    <property type="term" value="F:ATP hydrolysis activity"/>
    <property type="evidence" value="ECO:0007669"/>
    <property type="project" value="InterPro"/>
</dbReference>
<dbReference type="CDD" id="cd03259">
    <property type="entry name" value="ABC_Carb_Solutes_like"/>
    <property type="match status" value="1"/>
</dbReference>
<feature type="domain" description="ABC transporter" evidence="9">
    <location>
        <begin position="15"/>
        <end position="246"/>
    </location>
</feature>
<dbReference type="InterPro" id="IPR027417">
    <property type="entry name" value="P-loop_NTPase"/>
</dbReference>
<evidence type="ECO:0000256" key="5">
    <source>
        <dbReference type="ARBA" id="ARBA00022840"/>
    </source>
</evidence>
<keyword evidence="8" id="KW-0472">Membrane</keyword>
<dbReference type="Pfam" id="PF00005">
    <property type="entry name" value="ABC_tran"/>
    <property type="match status" value="1"/>
</dbReference>
<keyword evidence="2" id="KW-1003">Cell membrane</keyword>
<dbReference type="GO" id="GO:0005524">
    <property type="term" value="F:ATP binding"/>
    <property type="evidence" value="ECO:0007669"/>
    <property type="project" value="UniProtKB-KW"/>
</dbReference>
<dbReference type="Gene3D" id="3.40.50.300">
    <property type="entry name" value="P-loop containing nucleotide triphosphate hydrolases"/>
    <property type="match status" value="1"/>
</dbReference>
<evidence type="ECO:0000256" key="2">
    <source>
        <dbReference type="ARBA" id="ARBA00022475"/>
    </source>
</evidence>
<dbReference type="PANTHER" id="PTHR42781:SF9">
    <property type="entry name" value="AMINO ACID ABC TRANSPORTER, ATP-BINDING PROTEIN-RELATED"/>
    <property type="match status" value="1"/>
</dbReference>
<evidence type="ECO:0000256" key="7">
    <source>
        <dbReference type="ARBA" id="ARBA00023065"/>
    </source>
</evidence>
<organism evidence="10">
    <name type="scientific">OCS116 cluster bacterium</name>
    <dbReference type="NCBI Taxonomy" id="2030921"/>
    <lineage>
        <taxon>Bacteria</taxon>
        <taxon>Pseudomonadati</taxon>
        <taxon>Pseudomonadota</taxon>
        <taxon>Alphaproteobacteria</taxon>
        <taxon>OCS116 cluster</taxon>
    </lineage>
</organism>
<comment type="caution">
    <text evidence="10">The sequence shown here is derived from an EMBL/GenBank/DDBJ whole genome shotgun (WGS) entry which is preliminary data.</text>
</comment>
<dbReference type="GO" id="GO:0015697">
    <property type="term" value="P:quaternary ammonium group transport"/>
    <property type="evidence" value="ECO:0007669"/>
    <property type="project" value="UniProtKB-ARBA"/>
</dbReference>
<evidence type="ECO:0000256" key="4">
    <source>
        <dbReference type="ARBA" id="ARBA00022741"/>
    </source>
</evidence>
<dbReference type="AlphaFoldDB" id="A0A2A4Z534"/>
<sequence length="372" mass="42048">MLQKSPIKPESPSHVSLNHISHQYGDKVVLDDISFNIERGEIICLLGASGSGKSTLLRLMAGVETLNGGSITINGQIVVNDDIFIAPENRHIGMVFQDYALFPHLTVAQNIMFGKIKTGKITSQQAMQQLDYIGLSEYADSYPNMLSGGQQQRVALARTMVTEPEILLLDEPFSGLDSHLRVELRVETKKLIKAKNISAIFVTHDAEEALYLADKIILLNNSKIEQMGTPEQLLNQPISTYAAHYLRRYNELDVKIENGMVKTPFGDLQSEHLCCCAQTNLPKNHNHAKLLIAQNDIHLDSYDNPDEYDHQIKVKITHINHYSEFSELHLQVSDSEQQLILRTSLREKQVKINDEFNAHFNYKNLFIFAQNP</sequence>
<evidence type="ECO:0000256" key="1">
    <source>
        <dbReference type="ARBA" id="ARBA00022448"/>
    </source>
</evidence>
<dbReference type="GO" id="GO:0015408">
    <property type="term" value="F:ABC-type ferric iron transporter activity"/>
    <property type="evidence" value="ECO:0007669"/>
    <property type="project" value="InterPro"/>
</dbReference>
<keyword evidence="3" id="KW-0410">Iron transport</keyword>
<keyword evidence="5 10" id="KW-0067">ATP-binding</keyword>
<evidence type="ECO:0000256" key="8">
    <source>
        <dbReference type="ARBA" id="ARBA00023136"/>
    </source>
</evidence>
<dbReference type="InterPro" id="IPR003439">
    <property type="entry name" value="ABC_transporter-like_ATP-bd"/>
</dbReference>
<dbReference type="SUPFAM" id="SSF52540">
    <property type="entry name" value="P-loop containing nucleoside triphosphate hydrolases"/>
    <property type="match status" value="1"/>
</dbReference>
<keyword evidence="6" id="KW-0408">Iron</keyword>
<accession>A0A2A4Z534</accession>
<reference key="1">
    <citation type="submission" date="2017-08" db="EMBL/GenBank/DDBJ databases">
        <title>A dynamic microbial community with high functional redundancy inhabits the cold, oxic subseafloor aquifer.</title>
        <authorList>
            <person name="Tully B.J."/>
            <person name="Wheat C.G."/>
            <person name="Glazer B.T."/>
            <person name="Huber J.A."/>
        </authorList>
    </citation>
    <scope>NUCLEOTIDE SEQUENCE [LARGE SCALE GENOMIC DNA]</scope>
</reference>
<name>A0A2A4Z534_9PROT</name>
<reference evidence="10" key="2">
    <citation type="journal article" date="2018" name="ISME J.">
        <title>A dynamic microbial community with high functional redundancy inhabits the cold, oxic subseafloor aquifer.</title>
        <authorList>
            <person name="Tully B.J."/>
            <person name="Wheat C.G."/>
            <person name="Glazer B.T."/>
            <person name="Huber J.A."/>
        </authorList>
    </citation>
    <scope>NUCLEOTIDE SEQUENCE</scope>
    <source>
        <strain evidence="10">NORP83</strain>
    </source>
</reference>
<dbReference type="PROSITE" id="PS00211">
    <property type="entry name" value="ABC_TRANSPORTER_1"/>
    <property type="match status" value="1"/>
</dbReference>
<dbReference type="SMART" id="SM00382">
    <property type="entry name" value="AAA"/>
    <property type="match status" value="1"/>
</dbReference>
<protein>
    <submittedName>
        <fullName evidence="10">ABC transporter ATP-binding protein</fullName>
    </submittedName>
</protein>
<proteinExistence type="predicted"/>
<evidence type="ECO:0000259" key="9">
    <source>
        <dbReference type="PROSITE" id="PS50893"/>
    </source>
</evidence>
<gene>
    <name evidence="10" type="ORF">COB13_06750</name>
</gene>
<keyword evidence="7" id="KW-0406">Ion transport</keyword>
<dbReference type="InterPro" id="IPR050093">
    <property type="entry name" value="ABC_SmlMolc_Importer"/>
</dbReference>